<protein>
    <submittedName>
        <fullName evidence="2">Secretion system chaperone SscA</fullName>
    </submittedName>
</protein>
<reference evidence="3" key="1">
    <citation type="submission" date="2015-03" db="EMBL/GenBank/DDBJ databases">
        <authorList>
            <consortium name="Pathogen Informatics"/>
        </authorList>
    </citation>
    <scope>NUCLEOTIDE SEQUENCE [LARGE SCALE GENOMIC DNA]</scope>
    <source>
        <strain evidence="3">R148</strain>
    </source>
</reference>
<dbReference type="SUPFAM" id="SSF48452">
    <property type="entry name" value="TPR-like"/>
    <property type="match status" value="1"/>
</dbReference>
<dbReference type="Gene3D" id="1.25.40.10">
    <property type="entry name" value="Tetratricopeptide repeat domain"/>
    <property type="match status" value="1"/>
</dbReference>
<proteinExistence type="predicted"/>
<evidence type="ECO:0000256" key="1">
    <source>
        <dbReference type="PROSITE-ProRule" id="PRU00339"/>
    </source>
</evidence>
<accession>A0A0H5MIB9</accession>
<name>A0A0H5MIB9_YERIN</name>
<dbReference type="InterPro" id="IPR016379">
    <property type="entry name" value="T3SS_Ca_resp_chp_LcrH/SycD_sub"/>
</dbReference>
<dbReference type="RefSeq" id="WP_053010281.1">
    <property type="nucleotide sequence ID" value="NZ_CWJI01000017.1"/>
</dbReference>
<organism evidence="2 3">
    <name type="scientific">Yersinia intermedia</name>
    <dbReference type="NCBI Taxonomy" id="631"/>
    <lineage>
        <taxon>Bacteria</taxon>
        <taxon>Pseudomonadati</taxon>
        <taxon>Pseudomonadota</taxon>
        <taxon>Gammaproteobacteria</taxon>
        <taxon>Enterobacterales</taxon>
        <taxon>Yersiniaceae</taxon>
        <taxon>Yersinia</taxon>
    </lineage>
</organism>
<gene>
    <name evidence="2" type="ORF">ERS008476_03886</name>
</gene>
<dbReference type="EMBL" id="CWJI01000017">
    <property type="protein sequence ID" value="CRY56841.1"/>
    <property type="molecule type" value="Genomic_DNA"/>
</dbReference>
<evidence type="ECO:0000313" key="2">
    <source>
        <dbReference type="EMBL" id="CRY56841.1"/>
    </source>
</evidence>
<dbReference type="PROSITE" id="PS50005">
    <property type="entry name" value="TPR"/>
    <property type="match status" value="1"/>
</dbReference>
<dbReference type="InterPro" id="IPR011990">
    <property type="entry name" value="TPR-like_helical_dom_sf"/>
</dbReference>
<dbReference type="PIRSF" id="PIRSF003165">
    <property type="entry name" value="Chaperone_SicA"/>
    <property type="match status" value="1"/>
</dbReference>
<evidence type="ECO:0000313" key="3">
    <source>
        <dbReference type="Proteomes" id="UP000043316"/>
    </source>
</evidence>
<dbReference type="AlphaFoldDB" id="A0A0H5MIB9"/>
<sequence>MNIQPSDVVLNFMQRGGSLHMLAKMDQQDLAVLYEYTVQLCQGKKYDSAKKLLNLLVRFDHWNFAYWMTLGLCYQQTADFHQAIYCFSRAGQIEIDNPRPSCLAGECYLACGNNIYAEKAFRAALNWCYSSPTLTEIRQQAERGLATLLLEVRHE</sequence>
<dbReference type="NCBIfam" id="TIGR02552">
    <property type="entry name" value="LcrH_SycD"/>
    <property type="match status" value="1"/>
</dbReference>
<dbReference type="InterPro" id="IPR019734">
    <property type="entry name" value="TPR_rpt"/>
</dbReference>
<feature type="repeat" description="TPR" evidence="1">
    <location>
        <begin position="64"/>
        <end position="97"/>
    </location>
</feature>
<keyword evidence="1" id="KW-0802">TPR repeat</keyword>
<dbReference type="InterPro" id="IPR005415">
    <property type="entry name" value="T3SS_Ca_resp_chp_LcrH/SycD"/>
</dbReference>
<dbReference type="Proteomes" id="UP000043316">
    <property type="component" value="Unassembled WGS sequence"/>
</dbReference>
<dbReference type="PRINTS" id="PR01595">
    <property type="entry name" value="SYCDCHAPRONE"/>
</dbReference>